<accession>A0A4R7DDS9</accession>
<dbReference type="AlphaFoldDB" id="A0A4R7DDS9"/>
<evidence type="ECO:0000313" key="1">
    <source>
        <dbReference type="EMBL" id="TDS18501.1"/>
    </source>
</evidence>
<name>A0A4R7DDS9_9FLAO</name>
<dbReference type="EMBL" id="SNZW01000011">
    <property type="protein sequence ID" value="TDS18501.1"/>
    <property type="molecule type" value="Genomic_DNA"/>
</dbReference>
<protein>
    <submittedName>
        <fullName evidence="1">Uncharacterized protein</fullName>
    </submittedName>
</protein>
<sequence>MNKFDEKVTFCTGYYHFYNDSFTTIIGPKNNL</sequence>
<proteinExistence type="predicted"/>
<gene>
    <name evidence="1" type="ORF">DFQ03_0204</name>
</gene>
<reference evidence="1 2" key="1">
    <citation type="submission" date="2019-03" db="EMBL/GenBank/DDBJ databases">
        <title>Genomic Encyclopedia of Type Strains, Phase III (KMG-III): the genomes of soil and plant-associated and newly described type strains.</title>
        <authorList>
            <person name="Whitman W."/>
        </authorList>
    </citation>
    <scope>NUCLEOTIDE SEQUENCE [LARGE SCALE GENOMIC DNA]</scope>
    <source>
        <strain evidence="1 2">CECT 8455</strain>
    </source>
</reference>
<keyword evidence="2" id="KW-1185">Reference proteome</keyword>
<comment type="caution">
    <text evidence="1">The sequence shown here is derived from an EMBL/GenBank/DDBJ whole genome shotgun (WGS) entry which is preliminary data.</text>
</comment>
<organism evidence="1 2">
    <name type="scientific">Maribacter caenipelagi</name>
    <dbReference type="NCBI Taxonomy" id="1447781"/>
    <lineage>
        <taxon>Bacteria</taxon>
        <taxon>Pseudomonadati</taxon>
        <taxon>Bacteroidota</taxon>
        <taxon>Flavobacteriia</taxon>
        <taxon>Flavobacteriales</taxon>
        <taxon>Flavobacteriaceae</taxon>
        <taxon>Maribacter</taxon>
    </lineage>
</organism>
<dbReference type="Proteomes" id="UP000295274">
    <property type="component" value="Unassembled WGS sequence"/>
</dbReference>
<evidence type="ECO:0000313" key="2">
    <source>
        <dbReference type="Proteomes" id="UP000295274"/>
    </source>
</evidence>